<dbReference type="EMBL" id="JAWDJR010000009">
    <property type="protein sequence ID" value="KAK9968927.1"/>
    <property type="molecule type" value="Genomic_DNA"/>
</dbReference>
<dbReference type="AlphaFoldDB" id="A0AAW2A686"/>
<feature type="coiled-coil region" evidence="1">
    <location>
        <begin position="39"/>
        <end position="66"/>
    </location>
</feature>
<keyword evidence="1" id="KW-0175">Coiled coil</keyword>
<proteinExistence type="predicted"/>
<comment type="caution">
    <text evidence="3">The sequence shown here is derived from an EMBL/GenBank/DDBJ whole genome shotgun (WGS) entry which is preliminary data.</text>
</comment>
<organism evidence="3 4">
    <name type="scientific">Culter alburnus</name>
    <name type="common">Topmouth culter</name>
    <dbReference type="NCBI Taxonomy" id="194366"/>
    <lineage>
        <taxon>Eukaryota</taxon>
        <taxon>Metazoa</taxon>
        <taxon>Chordata</taxon>
        <taxon>Craniata</taxon>
        <taxon>Vertebrata</taxon>
        <taxon>Euteleostomi</taxon>
        <taxon>Actinopterygii</taxon>
        <taxon>Neopterygii</taxon>
        <taxon>Teleostei</taxon>
        <taxon>Ostariophysi</taxon>
        <taxon>Cypriniformes</taxon>
        <taxon>Xenocyprididae</taxon>
        <taxon>Xenocypridinae</taxon>
        <taxon>Culter</taxon>
    </lineage>
</organism>
<evidence type="ECO:0000313" key="3">
    <source>
        <dbReference type="EMBL" id="KAK9968927.1"/>
    </source>
</evidence>
<keyword evidence="2" id="KW-0732">Signal</keyword>
<keyword evidence="4" id="KW-1185">Reference proteome</keyword>
<reference evidence="3 4" key="1">
    <citation type="submission" date="2024-05" db="EMBL/GenBank/DDBJ databases">
        <title>A high-quality chromosomal-level genome assembly of Topmouth culter (Culter alburnus).</title>
        <authorList>
            <person name="Zhao H."/>
        </authorList>
    </citation>
    <scope>NUCLEOTIDE SEQUENCE [LARGE SCALE GENOMIC DNA]</scope>
    <source>
        <strain evidence="3">CATC2023</strain>
        <tissue evidence="3">Muscle</tissue>
    </source>
</reference>
<sequence>MKFRVAVLLLLYKCLVFAPNIIFATESAVSGLTCPLKTCTDVLKELKDLEIRHAKSEDQIEEIKKEKQ</sequence>
<evidence type="ECO:0000313" key="4">
    <source>
        <dbReference type="Proteomes" id="UP001479290"/>
    </source>
</evidence>
<evidence type="ECO:0000256" key="2">
    <source>
        <dbReference type="SAM" id="SignalP"/>
    </source>
</evidence>
<dbReference type="Proteomes" id="UP001479290">
    <property type="component" value="Unassembled WGS sequence"/>
</dbReference>
<protein>
    <submittedName>
        <fullName evidence="3">Uncharacterized protein</fullName>
    </submittedName>
</protein>
<feature type="signal peptide" evidence="2">
    <location>
        <begin position="1"/>
        <end position="18"/>
    </location>
</feature>
<name>A0AAW2A686_CULAL</name>
<gene>
    <name evidence="3" type="ORF">ABG768_027144</name>
</gene>
<feature type="chain" id="PRO_5043710695" evidence="2">
    <location>
        <begin position="19"/>
        <end position="68"/>
    </location>
</feature>
<evidence type="ECO:0000256" key="1">
    <source>
        <dbReference type="SAM" id="Coils"/>
    </source>
</evidence>
<feature type="non-terminal residue" evidence="3">
    <location>
        <position position="68"/>
    </location>
</feature>
<accession>A0AAW2A686</accession>